<proteinExistence type="inferred from homology"/>
<gene>
    <name evidence="10" type="ORF">GCM10009547_18640</name>
</gene>
<dbReference type="InterPro" id="IPR037069">
    <property type="entry name" value="AcylCoA_DH/ox_N_sf"/>
</dbReference>
<evidence type="ECO:0000259" key="9">
    <source>
        <dbReference type="Pfam" id="PF02771"/>
    </source>
</evidence>
<feature type="domain" description="Acyl-CoA oxidase/dehydrogenase middle" evidence="8">
    <location>
        <begin position="115"/>
        <end position="209"/>
    </location>
</feature>
<evidence type="ECO:0000259" key="7">
    <source>
        <dbReference type="Pfam" id="PF00441"/>
    </source>
</evidence>
<dbReference type="Pfam" id="PF00441">
    <property type="entry name" value="Acyl-CoA_dh_1"/>
    <property type="match status" value="1"/>
</dbReference>
<evidence type="ECO:0000313" key="10">
    <source>
        <dbReference type="EMBL" id="GAA0616805.1"/>
    </source>
</evidence>
<reference evidence="10 11" key="1">
    <citation type="journal article" date="2019" name="Int. J. Syst. Evol. Microbiol.">
        <title>The Global Catalogue of Microorganisms (GCM) 10K type strain sequencing project: providing services to taxonomists for standard genome sequencing and annotation.</title>
        <authorList>
            <consortium name="The Broad Institute Genomics Platform"/>
            <consortium name="The Broad Institute Genome Sequencing Center for Infectious Disease"/>
            <person name="Wu L."/>
            <person name="Ma J."/>
        </authorList>
    </citation>
    <scope>NUCLEOTIDE SEQUENCE [LARGE SCALE GENOMIC DNA]</scope>
    <source>
        <strain evidence="10 11">JCM 10671</strain>
    </source>
</reference>
<evidence type="ECO:0000256" key="6">
    <source>
        <dbReference type="RuleBase" id="RU362125"/>
    </source>
</evidence>
<comment type="similarity">
    <text evidence="2 6">Belongs to the acyl-CoA dehydrogenase family.</text>
</comment>
<evidence type="ECO:0000256" key="1">
    <source>
        <dbReference type="ARBA" id="ARBA00001974"/>
    </source>
</evidence>
<comment type="cofactor">
    <cofactor evidence="1 6">
        <name>FAD</name>
        <dbReference type="ChEBI" id="CHEBI:57692"/>
    </cofactor>
</comment>
<protein>
    <submittedName>
        <fullName evidence="10">Acyl-CoA dehydrogenase family protein</fullName>
    </submittedName>
</protein>
<dbReference type="InterPro" id="IPR052161">
    <property type="entry name" value="Mycobact_Acyl-CoA_DH"/>
</dbReference>
<dbReference type="InterPro" id="IPR046373">
    <property type="entry name" value="Acyl-CoA_Oxase/DH_mid-dom_sf"/>
</dbReference>
<organism evidence="10 11">
    <name type="scientific">Sporichthya brevicatena</name>
    <dbReference type="NCBI Taxonomy" id="171442"/>
    <lineage>
        <taxon>Bacteria</taxon>
        <taxon>Bacillati</taxon>
        <taxon>Actinomycetota</taxon>
        <taxon>Actinomycetes</taxon>
        <taxon>Sporichthyales</taxon>
        <taxon>Sporichthyaceae</taxon>
        <taxon>Sporichthya</taxon>
    </lineage>
</organism>
<dbReference type="PANTHER" id="PTHR43292:SF3">
    <property type="entry name" value="ACYL-COA DEHYDROGENASE FADE29"/>
    <property type="match status" value="1"/>
</dbReference>
<evidence type="ECO:0000259" key="8">
    <source>
        <dbReference type="Pfam" id="PF02770"/>
    </source>
</evidence>
<dbReference type="PANTHER" id="PTHR43292">
    <property type="entry name" value="ACYL-COA DEHYDROGENASE"/>
    <property type="match status" value="1"/>
</dbReference>
<dbReference type="InterPro" id="IPR006091">
    <property type="entry name" value="Acyl-CoA_Oxase/DH_mid-dom"/>
</dbReference>
<sequence>MSGTAAVADFAALVAQELPAHRREHPADDWASRVAWQRRLHAHGWAAPGWPVEHGGRGLGAAERVAVEAVLARAGAPMVAGVLGINNVAPALMAFGTPEQVAHLPAILDATEIWCQGFSEPEAGSDLASLRTRARRDGDEYVIDGQKVWTSQGVEATHCQLLVRTDPDAPAHKGISALLVPMDARGVTARPLRQANGATEFAEVFFDGVRVPASALLGAENDGWRVTMTTLAHERSGQVALAQAVEADLRRALAALGRPLDAIERDLVGRRLAEARVAGLMGERALLAEQPGPAQSVVKLAWSVARQRMTETVQDLSGPDGLLANPASGEYLYGRAATIAAGTTEIVRDLLADRVLGLPRR</sequence>
<evidence type="ECO:0000313" key="11">
    <source>
        <dbReference type="Proteomes" id="UP001500957"/>
    </source>
</evidence>
<evidence type="ECO:0000256" key="3">
    <source>
        <dbReference type="ARBA" id="ARBA00022630"/>
    </source>
</evidence>
<keyword evidence="11" id="KW-1185">Reference proteome</keyword>
<feature type="domain" description="Acyl-CoA dehydrogenase/oxidase N-terminal" evidence="9">
    <location>
        <begin position="10"/>
        <end position="103"/>
    </location>
</feature>
<dbReference type="SUPFAM" id="SSF47203">
    <property type="entry name" value="Acyl-CoA dehydrogenase C-terminal domain-like"/>
    <property type="match status" value="1"/>
</dbReference>
<keyword evidence="3 6" id="KW-0285">Flavoprotein</keyword>
<name>A0ABN1GQS7_9ACTN</name>
<dbReference type="InterPro" id="IPR009100">
    <property type="entry name" value="AcylCoA_DH/oxidase_NM_dom_sf"/>
</dbReference>
<dbReference type="Proteomes" id="UP001500957">
    <property type="component" value="Unassembled WGS sequence"/>
</dbReference>
<dbReference type="InterPro" id="IPR013786">
    <property type="entry name" value="AcylCoA_DH/ox_N"/>
</dbReference>
<evidence type="ECO:0000256" key="5">
    <source>
        <dbReference type="ARBA" id="ARBA00023002"/>
    </source>
</evidence>
<evidence type="ECO:0000256" key="4">
    <source>
        <dbReference type="ARBA" id="ARBA00022827"/>
    </source>
</evidence>
<accession>A0ABN1GQS7</accession>
<dbReference type="SUPFAM" id="SSF56645">
    <property type="entry name" value="Acyl-CoA dehydrogenase NM domain-like"/>
    <property type="match status" value="1"/>
</dbReference>
<dbReference type="Gene3D" id="1.20.140.10">
    <property type="entry name" value="Butyryl-CoA Dehydrogenase, subunit A, domain 3"/>
    <property type="match status" value="1"/>
</dbReference>
<dbReference type="InterPro" id="IPR036250">
    <property type="entry name" value="AcylCo_DH-like_C"/>
</dbReference>
<keyword evidence="4 6" id="KW-0274">FAD</keyword>
<dbReference type="Gene3D" id="1.10.540.10">
    <property type="entry name" value="Acyl-CoA dehydrogenase/oxidase, N-terminal domain"/>
    <property type="match status" value="1"/>
</dbReference>
<dbReference type="Gene3D" id="2.40.110.10">
    <property type="entry name" value="Butyryl-CoA Dehydrogenase, subunit A, domain 2"/>
    <property type="match status" value="1"/>
</dbReference>
<dbReference type="EMBL" id="BAAAHE010000014">
    <property type="protein sequence ID" value="GAA0616805.1"/>
    <property type="molecule type" value="Genomic_DNA"/>
</dbReference>
<keyword evidence="5 6" id="KW-0560">Oxidoreductase</keyword>
<evidence type="ECO:0000256" key="2">
    <source>
        <dbReference type="ARBA" id="ARBA00009347"/>
    </source>
</evidence>
<dbReference type="Pfam" id="PF02771">
    <property type="entry name" value="Acyl-CoA_dh_N"/>
    <property type="match status" value="1"/>
</dbReference>
<dbReference type="Pfam" id="PF02770">
    <property type="entry name" value="Acyl-CoA_dh_M"/>
    <property type="match status" value="1"/>
</dbReference>
<feature type="domain" description="Acyl-CoA dehydrogenase/oxidase C-terminal" evidence="7">
    <location>
        <begin position="221"/>
        <end position="356"/>
    </location>
</feature>
<comment type="caution">
    <text evidence="10">The sequence shown here is derived from an EMBL/GenBank/DDBJ whole genome shotgun (WGS) entry which is preliminary data.</text>
</comment>
<dbReference type="InterPro" id="IPR009075">
    <property type="entry name" value="AcylCo_DH/oxidase_C"/>
</dbReference>